<proteinExistence type="predicted"/>
<sequence>MKELSPVVPARWTVAEAVAALPRLTASVMEKGNITPVFQFQGPAPLLVGELIHSTPVPVVESI</sequence>
<dbReference type="AlphaFoldDB" id="A0A0G0Z162"/>
<evidence type="ECO:0000313" key="1">
    <source>
        <dbReference type="EMBL" id="KKS42542.1"/>
    </source>
</evidence>
<name>A0A0G0Z162_9BACT</name>
<comment type="caution">
    <text evidence="1">The sequence shown here is derived from an EMBL/GenBank/DDBJ whole genome shotgun (WGS) entry which is preliminary data.</text>
</comment>
<evidence type="ECO:0000313" key="2">
    <source>
        <dbReference type="Proteomes" id="UP000033854"/>
    </source>
</evidence>
<organism evidence="1 2">
    <name type="scientific">Candidatus Collierbacteria bacterium GW2011_GWA2_42_17</name>
    <dbReference type="NCBI Taxonomy" id="1618378"/>
    <lineage>
        <taxon>Bacteria</taxon>
        <taxon>Candidatus Collieribacteriota</taxon>
    </lineage>
</organism>
<protein>
    <submittedName>
        <fullName evidence="1">Uncharacterized protein</fullName>
    </submittedName>
</protein>
<dbReference type="Proteomes" id="UP000033854">
    <property type="component" value="Unassembled WGS sequence"/>
</dbReference>
<accession>A0A0G0Z162</accession>
<gene>
    <name evidence="1" type="ORF">UV06_C0010G0002</name>
</gene>
<dbReference type="EMBL" id="LCDA01000010">
    <property type="protein sequence ID" value="KKS42542.1"/>
    <property type="molecule type" value="Genomic_DNA"/>
</dbReference>
<reference evidence="1 2" key="1">
    <citation type="journal article" date="2015" name="Nature">
        <title>rRNA introns, odd ribosomes, and small enigmatic genomes across a large radiation of phyla.</title>
        <authorList>
            <person name="Brown C.T."/>
            <person name="Hug L.A."/>
            <person name="Thomas B.C."/>
            <person name="Sharon I."/>
            <person name="Castelle C.J."/>
            <person name="Singh A."/>
            <person name="Wilkins M.J."/>
            <person name="Williams K.H."/>
            <person name="Banfield J.F."/>
        </authorList>
    </citation>
    <scope>NUCLEOTIDE SEQUENCE [LARGE SCALE GENOMIC DNA]</scope>
</reference>